<dbReference type="Pfam" id="PF16079">
    <property type="entry name" value="Phage_holin_5_2"/>
    <property type="match status" value="1"/>
</dbReference>
<dbReference type="EMBL" id="MKQP01000022">
    <property type="protein sequence ID" value="OMD31380.1"/>
    <property type="molecule type" value="Genomic_DNA"/>
</dbReference>
<evidence type="ECO:0000313" key="2">
    <source>
        <dbReference type="EMBL" id="OMD31380.1"/>
    </source>
</evidence>
<dbReference type="InterPro" id="IPR032111">
    <property type="entry name" value="Clostridium_phage_holin"/>
</dbReference>
<dbReference type="AlphaFoldDB" id="A0A1R0X9A2"/>
<protein>
    <recommendedName>
        <fullName evidence="4">Holin</fullName>
    </recommendedName>
</protein>
<keyword evidence="1" id="KW-0812">Transmembrane</keyword>
<feature type="transmembrane region" description="Helical" evidence="1">
    <location>
        <begin position="12"/>
        <end position="29"/>
    </location>
</feature>
<sequence length="88" mass="9735">MEWNAVMEFINPELMAVVVACWIIGYVLKKTPKVPDWSIVYIVTLIAIVFAVLMLGFVITSFIQGILCGAVAVYGNQLVKQSRKAGDE</sequence>
<reference evidence="2 3" key="1">
    <citation type="submission" date="2016-10" db="EMBL/GenBank/DDBJ databases">
        <title>Paenibacillus species isolates.</title>
        <authorList>
            <person name="Beno S.M."/>
        </authorList>
    </citation>
    <scope>NUCLEOTIDE SEQUENCE [LARGE SCALE GENOMIC DNA]</scope>
    <source>
        <strain evidence="2 3">FSL H7-0604</strain>
    </source>
</reference>
<organism evidence="2 3">
    <name type="scientific">Paenibacillus odorifer</name>
    <dbReference type="NCBI Taxonomy" id="189426"/>
    <lineage>
        <taxon>Bacteria</taxon>
        <taxon>Bacillati</taxon>
        <taxon>Bacillota</taxon>
        <taxon>Bacilli</taxon>
        <taxon>Bacillales</taxon>
        <taxon>Paenibacillaceae</taxon>
        <taxon>Paenibacillus</taxon>
    </lineage>
</organism>
<evidence type="ECO:0000313" key="3">
    <source>
        <dbReference type="Proteomes" id="UP000187465"/>
    </source>
</evidence>
<evidence type="ECO:0000256" key="1">
    <source>
        <dbReference type="SAM" id="Phobius"/>
    </source>
</evidence>
<proteinExistence type="predicted"/>
<evidence type="ECO:0008006" key="4">
    <source>
        <dbReference type="Google" id="ProtNLM"/>
    </source>
</evidence>
<keyword evidence="1" id="KW-1133">Transmembrane helix</keyword>
<feature type="transmembrane region" description="Helical" evidence="1">
    <location>
        <begin position="41"/>
        <end position="74"/>
    </location>
</feature>
<dbReference type="Proteomes" id="UP000187465">
    <property type="component" value="Unassembled WGS sequence"/>
</dbReference>
<dbReference type="RefSeq" id="WP_076179188.1">
    <property type="nucleotide sequence ID" value="NZ_MKQP01000022.1"/>
</dbReference>
<keyword evidence="1" id="KW-0472">Membrane</keyword>
<comment type="caution">
    <text evidence="2">The sequence shown here is derived from an EMBL/GenBank/DDBJ whole genome shotgun (WGS) entry which is preliminary data.</text>
</comment>
<gene>
    <name evidence="2" type="ORF">BJP51_19255</name>
</gene>
<accession>A0A1R0X9A2</accession>
<name>A0A1R0X9A2_9BACL</name>